<evidence type="ECO:0000313" key="1">
    <source>
        <dbReference type="EMBL" id="KAF9642851.1"/>
    </source>
</evidence>
<dbReference type="Proteomes" id="UP000886501">
    <property type="component" value="Unassembled WGS sequence"/>
</dbReference>
<gene>
    <name evidence="1" type="ORF">BDM02DRAFT_1857415</name>
</gene>
<keyword evidence="2" id="KW-1185">Reference proteome</keyword>
<accession>A0ACB6YZP5</accession>
<evidence type="ECO:0000313" key="2">
    <source>
        <dbReference type="Proteomes" id="UP000886501"/>
    </source>
</evidence>
<proteinExistence type="predicted"/>
<protein>
    <submittedName>
        <fullName evidence="1">Uncharacterized protein</fullName>
    </submittedName>
</protein>
<organism evidence="1 2">
    <name type="scientific">Thelephora ganbajun</name>
    <name type="common">Ganba fungus</name>
    <dbReference type="NCBI Taxonomy" id="370292"/>
    <lineage>
        <taxon>Eukaryota</taxon>
        <taxon>Fungi</taxon>
        <taxon>Dikarya</taxon>
        <taxon>Basidiomycota</taxon>
        <taxon>Agaricomycotina</taxon>
        <taxon>Agaricomycetes</taxon>
        <taxon>Thelephorales</taxon>
        <taxon>Thelephoraceae</taxon>
        <taxon>Thelephora</taxon>
    </lineage>
</organism>
<comment type="caution">
    <text evidence="1">The sequence shown here is derived from an EMBL/GenBank/DDBJ whole genome shotgun (WGS) entry which is preliminary data.</text>
</comment>
<name>A0ACB6YZP5_THEGA</name>
<sequence length="113" mass="12536">MTRVPCAVSRAQESWGWPARVRLGGERGLRKASCFSLPATPLTVFRKISKDIKDRAIDSCYQGLVLRDVSGLLRISSRSLSTTVRFFDSGVGRSRCTITRLPVLNRPTPLRAS</sequence>
<reference evidence="1" key="1">
    <citation type="submission" date="2019-10" db="EMBL/GenBank/DDBJ databases">
        <authorList>
            <consortium name="DOE Joint Genome Institute"/>
            <person name="Kuo A."/>
            <person name="Miyauchi S."/>
            <person name="Kiss E."/>
            <person name="Drula E."/>
            <person name="Kohler A."/>
            <person name="Sanchez-Garcia M."/>
            <person name="Andreopoulos B."/>
            <person name="Barry K.W."/>
            <person name="Bonito G."/>
            <person name="Buee M."/>
            <person name="Carver A."/>
            <person name="Chen C."/>
            <person name="Cichocki N."/>
            <person name="Clum A."/>
            <person name="Culley D."/>
            <person name="Crous P.W."/>
            <person name="Fauchery L."/>
            <person name="Girlanda M."/>
            <person name="Hayes R."/>
            <person name="Keri Z."/>
            <person name="Labutti K."/>
            <person name="Lipzen A."/>
            <person name="Lombard V."/>
            <person name="Magnuson J."/>
            <person name="Maillard F."/>
            <person name="Morin E."/>
            <person name="Murat C."/>
            <person name="Nolan M."/>
            <person name="Ohm R."/>
            <person name="Pangilinan J."/>
            <person name="Pereira M."/>
            <person name="Perotto S."/>
            <person name="Peter M."/>
            <person name="Riley R."/>
            <person name="Sitrit Y."/>
            <person name="Stielow B."/>
            <person name="Szollosi G."/>
            <person name="Zifcakova L."/>
            <person name="Stursova M."/>
            <person name="Spatafora J.W."/>
            <person name="Tedersoo L."/>
            <person name="Vaario L.-M."/>
            <person name="Yamada A."/>
            <person name="Yan M."/>
            <person name="Wang P."/>
            <person name="Xu J."/>
            <person name="Bruns T."/>
            <person name="Baldrian P."/>
            <person name="Vilgalys R."/>
            <person name="Henrissat B."/>
            <person name="Grigoriev I.V."/>
            <person name="Hibbett D."/>
            <person name="Nagy L.G."/>
            <person name="Martin F.M."/>
        </authorList>
    </citation>
    <scope>NUCLEOTIDE SEQUENCE</scope>
    <source>
        <strain evidence="1">P2</strain>
    </source>
</reference>
<dbReference type="EMBL" id="MU118340">
    <property type="protein sequence ID" value="KAF9642851.1"/>
    <property type="molecule type" value="Genomic_DNA"/>
</dbReference>
<reference evidence="1" key="2">
    <citation type="journal article" date="2020" name="Nat. Commun.">
        <title>Large-scale genome sequencing of mycorrhizal fungi provides insights into the early evolution of symbiotic traits.</title>
        <authorList>
            <person name="Miyauchi S."/>
            <person name="Kiss E."/>
            <person name="Kuo A."/>
            <person name="Drula E."/>
            <person name="Kohler A."/>
            <person name="Sanchez-Garcia M."/>
            <person name="Morin E."/>
            <person name="Andreopoulos B."/>
            <person name="Barry K.W."/>
            <person name="Bonito G."/>
            <person name="Buee M."/>
            <person name="Carver A."/>
            <person name="Chen C."/>
            <person name="Cichocki N."/>
            <person name="Clum A."/>
            <person name="Culley D."/>
            <person name="Crous P.W."/>
            <person name="Fauchery L."/>
            <person name="Girlanda M."/>
            <person name="Hayes R.D."/>
            <person name="Keri Z."/>
            <person name="LaButti K."/>
            <person name="Lipzen A."/>
            <person name="Lombard V."/>
            <person name="Magnuson J."/>
            <person name="Maillard F."/>
            <person name="Murat C."/>
            <person name="Nolan M."/>
            <person name="Ohm R.A."/>
            <person name="Pangilinan J."/>
            <person name="Pereira M.F."/>
            <person name="Perotto S."/>
            <person name="Peter M."/>
            <person name="Pfister S."/>
            <person name="Riley R."/>
            <person name="Sitrit Y."/>
            <person name="Stielow J.B."/>
            <person name="Szollosi G."/>
            <person name="Zifcakova L."/>
            <person name="Stursova M."/>
            <person name="Spatafora J.W."/>
            <person name="Tedersoo L."/>
            <person name="Vaario L.M."/>
            <person name="Yamada A."/>
            <person name="Yan M."/>
            <person name="Wang P."/>
            <person name="Xu J."/>
            <person name="Bruns T."/>
            <person name="Baldrian P."/>
            <person name="Vilgalys R."/>
            <person name="Dunand C."/>
            <person name="Henrissat B."/>
            <person name="Grigoriev I.V."/>
            <person name="Hibbett D."/>
            <person name="Nagy L.G."/>
            <person name="Martin F.M."/>
        </authorList>
    </citation>
    <scope>NUCLEOTIDE SEQUENCE</scope>
    <source>
        <strain evidence="1">P2</strain>
    </source>
</reference>